<dbReference type="HOGENOM" id="CLU_012350_0_0_1"/>
<protein>
    <submittedName>
        <fullName evidence="9">Similar to S.cerevisiae protein CAF4 (WD40 repeat-containing protein associated with the CCR4-NOT complex)</fullName>
    </submittedName>
</protein>
<dbReference type="Gene3D" id="2.130.10.10">
    <property type="entry name" value="YVTN repeat-like/Quinoprotein amine dehydrogenase"/>
    <property type="match status" value="2"/>
</dbReference>
<keyword evidence="4" id="KW-1000">Mitochondrion outer membrane</keyword>
<dbReference type="OrthoDB" id="496at2759"/>
<keyword evidence="3" id="KW-0677">Repeat</keyword>
<keyword evidence="10" id="KW-1185">Reference proteome</keyword>
<dbReference type="AlphaFoldDB" id="M5E7M8"/>
<evidence type="ECO:0000313" key="9">
    <source>
        <dbReference type="EMBL" id="SHO77508.1"/>
    </source>
</evidence>
<sequence length="643" mass="70296">MPTDTSRLLAEMAPHLMTPAMVNALARVSLQAGQLATARDPFPLQRATLLLAPRFSMENPARSLARISHSIWQFAGLGKGVRTGGRERVPVTSMDIGVLEESQRILENAAADLDAALDTDVLDAAVGDAGDASDAAVPVSLLRGYEATVPQASAGKVRRRQVRATQSARRRRKEQHLLSLEELEAQDREVQDEMRNLEIRRALYHSEMVNVDAKMAALEATKARLQQGLLQVREEELELEDEQQGLAELLELQRLRRAMPGGRGLDVTTVLPTGTSRRRRGPVFLPSEHDELPQGVAFMTLPCGTGPVTALDLSEPYGTLISAALDDAVRVWDLSTGEDVGRLRGHTDTVKCLQVEDELCVSGSLDSTCRMWDLRRVDAFEAACTARIDGHDADAENPCVRTLEGHSRGITALYFDAHTLVTGAADKTLRQWDLETGQCVLTMDILWAMSNASTPALDRAAGSAPSPEALGVTSQFTGPFSYPMPPYEDGSWEMYTDFVGGVQFWNYALASGSGDGGVRLWDLRTGQAHRTLQGHTAPVTCLQFDETHLVAGSLDRTIRIWDLRTGRVCDTLSYAHPVTALQFDSRKIVAAVGTCALDVYNRTSEQHSALATHGHTAPAERVRYMDRYALSGGRDSCIKVWSL</sequence>
<organism evidence="9 10">
    <name type="scientific">Malassezia sympodialis (strain ATCC 42132)</name>
    <name type="common">Atopic eczema-associated yeast</name>
    <dbReference type="NCBI Taxonomy" id="1230383"/>
    <lineage>
        <taxon>Eukaryota</taxon>
        <taxon>Fungi</taxon>
        <taxon>Dikarya</taxon>
        <taxon>Basidiomycota</taxon>
        <taxon>Ustilaginomycotina</taxon>
        <taxon>Malasseziomycetes</taxon>
        <taxon>Malasseziales</taxon>
        <taxon>Malasseziaceae</taxon>
        <taxon>Malassezia</taxon>
    </lineage>
</organism>
<dbReference type="VEuPathDB" id="FungiDB:MSYG_1848"/>
<comment type="subcellular location">
    <subcellularLocation>
        <location evidence="1">Mitochondrion outer membrane</location>
        <topology evidence="1">Peripheral membrane protein</topology>
        <orientation evidence="1">Cytoplasmic side</orientation>
    </subcellularLocation>
</comment>
<gene>
    <name evidence="9" type="ORF">MSYG_1848</name>
</gene>
<evidence type="ECO:0000256" key="5">
    <source>
        <dbReference type="ARBA" id="ARBA00023054"/>
    </source>
</evidence>
<dbReference type="Proteomes" id="UP000186303">
    <property type="component" value="Chromosome 3"/>
</dbReference>
<dbReference type="EMBL" id="LT671823">
    <property type="protein sequence ID" value="SHO77508.1"/>
    <property type="molecule type" value="Genomic_DNA"/>
</dbReference>
<dbReference type="InterPro" id="IPR015943">
    <property type="entry name" value="WD40/YVTN_repeat-like_dom_sf"/>
</dbReference>
<evidence type="ECO:0000313" key="10">
    <source>
        <dbReference type="Proteomes" id="UP000186303"/>
    </source>
</evidence>
<dbReference type="InterPro" id="IPR019775">
    <property type="entry name" value="WD40_repeat_CS"/>
</dbReference>
<keyword evidence="6" id="KW-0496">Mitochondrion</keyword>
<dbReference type="PANTHER" id="PTHR19855:SF28">
    <property type="entry name" value="CCR4-ASSOCIATED FACTOR 4"/>
    <property type="match status" value="1"/>
</dbReference>
<dbReference type="SUPFAM" id="SSF50978">
    <property type="entry name" value="WD40 repeat-like"/>
    <property type="match status" value="1"/>
</dbReference>
<evidence type="ECO:0000256" key="1">
    <source>
        <dbReference type="ARBA" id="ARBA00004570"/>
    </source>
</evidence>
<dbReference type="PANTHER" id="PTHR19855">
    <property type="entry name" value="WD40 REPEAT PROTEIN 12, 37"/>
    <property type="match status" value="1"/>
</dbReference>
<reference evidence="10" key="1">
    <citation type="journal article" date="2017" name="Nucleic Acids Res.">
        <title>Proteogenomics produces comprehensive and highly accurate protein-coding gene annotation in a complete genome assembly of Malassezia sympodialis.</title>
        <authorList>
            <person name="Zhu Y."/>
            <person name="Engstroem P.G."/>
            <person name="Tellgren-Roth C."/>
            <person name="Baudo C.D."/>
            <person name="Kennell J.C."/>
            <person name="Sun S."/>
            <person name="Billmyre R.B."/>
            <person name="Schroeder M.S."/>
            <person name="Andersson A."/>
            <person name="Holm T."/>
            <person name="Sigurgeirsson B."/>
            <person name="Wu G."/>
            <person name="Sankaranarayanan S.R."/>
            <person name="Siddharthan R."/>
            <person name="Sanyal K."/>
            <person name="Lundeberg J."/>
            <person name="Nystedt B."/>
            <person name="Boekhout T."/>
            <person name="Dawson T.L. Jr."/>
            <person name="Heitman J."/>
            <person name="Scheynius A."/>
            <person name="Lehtioe J."/>
        </authorList>
    </citation>
    <scope>NUCLEOTIDE SEQUENCE [LARGE SCALE GENOMIC DNA]</scope>
    <source>
        <strain evidence="10">ATCC 42132</strain>
    </source>
</reference>
<dbReference type="Gene3D" id="6.10.280.220">
    <property type="match status" value="1"/>
</dbReference>
<proteinExistence type="inferred from homology"/>
<dbReference type="InterPro" id="IPR020472">
    <property type="entry name" value="WD40_PAC1"/>
</dbReference>
<comment type="similarity">
    <text evidence="8">Belongs to the WD repeat MDV1/CAF4 family.</text>
</comment>
<dbReference type="CDD" id="cd00200">
    <property type="entry name" value="WD40"/>
    <property type="match status" value="1"/>
</dbReference>
<dbReference type="CDD" id="cd14688">
    <property type="entry name" value="bZIP_YAP"/>
    <property type="match status" value="1"/>
</dbReference>
<keyword evidence="5" id="KW-0175">Coiled coil</keyword>
<dbReference type="InterPro" id="IPR001680">
    <property type="entry name" value="WD40_rpt"/>
</dbReference>
<dbReference type="Pfam" id="PF00400">
    <property type="entry name" value="WD40"/>
    <property type="match status" value="4"/>
</dbReference>
<evidence type="ECO:0000256" key="8">
    <source>
        <dbReference type="ARBA" id="ARBA00038415"/>
    </source>
</evidence>
<evidence type="ECO:0000256" key="4">
    <source>
        <dbReference type="ARBA" id="ARBA00022787"/>
    </source>
</evidence>
<name>M5E7M8_MALS4</name>
<dbReference type="PROSITE" id="PS50294">
    <property type="entry name" value="WD_REPEATS_REGION"/>
    <property type="match status" value="4"/>
</dbReference>
<dbReference type="PROSITE" id="PS00678">
    <property type="entry name" value="WD_REPEATS_1"/>
    <property type="match status" value="4"/>
</dbReference>
<keyword evidence="2" id="KW-0853">WD repeat</keyword>
<dbReference type="STRING" id="1230383.M5E7M8"/>
<evidence type="ECO:0000256" key="2">
    <source>
        <dbReference type="ARBA" id="ARBA00022574"/>
    </source>
</evidence>
<dbReference type="OMA" id="ERLRYMD"/>
<dbReference type="GO" id="GO:0005741">
    <property type="term" value="C:mitochondrial outer membrane"/>
    <property type="evidence" value="ECO:0007669"/>
    <property type="project" value="UniProtKB-SubCell"/>
</dbReference>
<dbReference type="PROSITE" id="PS50082">
    <property type="entry name" value="WD_REPEATS_2"/>
    <property type="match status" value="6"/>
</dbReference>
<dbReference type="KEGG" id="msym:MSY001_1412"/>
<accession>M5E7M8</accession>
<evidence type="ECO:0000256" key="6">
    <source>
        <dbReference type="ARBA" id="ARBA00023128"/>
    </source>
</evidence>
<keyword evidence="7" id="KW-0472">Membrane</keyword>
<dbReference type="InterPro" id="IPR036322">
    <property type="entry name" value="WD40_repeat_dom_sf"/>
</dbReference>
<dbReference type="SMART" id="SM00320">
    <property type="entry name" value="WD40"/>
    <property type="match status" value="7"/>
</dbReference>
<dbReference type="RefSeq" id="XP_018739993.1">
    <property type="nucleotide sequence ID" value="XM_018883211.1"/>
</dbReference>
<evidence type="ECO:0000256" key="7">
    <source>
        <dbReference type="ARBA" id="ARBA00023136"/>
    </source>
</evidence>
<evidence type="ECO:0000256" key="3">
    <source>
        <dbReference type="ARBA" id="ARBA00022737"/>
    </source>
</evidence>
<dbReference type="PRINTS" id="PR00320">
    <property type="entry name" value="GPROTEINBRPT"/>
</dbReference>